<feature type="domain" description="Cation efflux protein cytoplasmic" evidence="2">
    <location>
        <begin position="23"/>
        <end position="88"/>
    </location>
</feature>
<dbReference type="InterPro" id="IPR027470">
    <property type="entry name" value="Cation_efflux_CTD"/>
</dbReference>
<dbReference type="Proteomes" id="UP001595965">
    <property type="component" value="Unassembled WGS sequence"/>
</dbReference>
<protein>
    <submittedName>
        <fullName evidence="3">Cation transporter dimerization domain-containing protein</fullName>
    </submittedName>
</protein>
<keyword evidence="4" id="KW-1185">Reference proteome</keyword>
<accession>A0ABV8XZ04</accession>
<name>A0ABV8XZ04_9MICC</name>
<evidence type="ECO:0000259" key="2">
    <source>
        <dbReference type="Pfam" id="PF16916"/>
    </source>
</evidence>
<reference evidence="4" key="1">
    <citation type="journal article" date="2019" name="Int. J. Syst. Evol. Microbiol.">
        <title>The Global Catalogue of Microorganisms (GCM) 10K type strain sequencing project: providing services to taxonomists for standard genome sequencing and annotation.</title>
        <authorList>
            <consortium name="The Broad Institute Genomics Platform"/>
            <consortium name="The Broad Institute Genome Sequencing Center for Infectious Disease"/>
            <person name="Wu L."/>
            <person name="Ma J."/>
        </authorList>
    </citation>
    <scope>NUCLEOTIDE SEQUENCE [LARGE SCALE GENOMIC DNA]</scope>
    <source>
        <strain evidence="4">CGMCC 1.12125</strain>
    </source>
</reference>
<dbReference type="SUPFAM" id="SSF160240">
    <property type="entry name" value="Cation efflux protein cytoplasmic domain-like"/>
    <property type="match status" value="1"/>
</dbReference>
<dbReference type="RefSeq" id="WP_378108418.1">
    <property type="nucleotide sequence ID" value="NZ_BAAALH010000001.1"/>
</dbReference>
<dbReference type="EMBL" id="JBHSEN010000002">
    <property type="protein sequence ID" value="MFC4430789.1"/>
    <property type="molecule type" value="Genomic_DNA"/>
</dbReference>
<dbReference type="Pfam" id="PF16916">
    <property type="entry name" value="ZT_dimer"/>
    <property type="match status" value="1"/>
</dbReference>
<dbReference type="InterPro" id="IPR036837">
    <property type="entry name" value="Cation_efflux_CTD_sf"/>
</dbReference>
<gene>
    <name evidence="3" type="ORF">ACFO0K_14025</name>
</gene>
<evidence type="ECO:0000313" key="3">
    <source>
        <dbReference type="EMBL" id="MFC4430789.1"/>
    </source>
</evidence>
<evidence type="ECO:0000256" key="1">
    <source>
        <dbReference type="SAM" id="MobiDB-lite"/>
    </source>
</evidence>
<evidence type="ECO:0000313" key="4">
    <source>
        <dbReference type="Proteomes" id="UP001595965"/>
    </source>
</evidence>
<dbReference type="Gene3D" id="3.30.70.1350">
    <property type="entry name" value="Cation efflux protein, cytoplasmic domain"/>
    <property type="match status" value="1"/>
</dbReference>
<comment type="caution">
    <text evidence="3">The sequence shown here is derived from an EMBL/GenBank/DDBJ whole genome shotgun (WGS) entry which is preliminary data.</text>
</comment>
<organism evidence="3 4">
    <name type="scientific">Citricoccus alkalitolerans</name>
    <dbReference type="NCBI Taxonomy" id="246603"/>
    <lineage>
        <taxon>Bacteria</taxon>
        <taxon>Bacillati</taxon>
        <taxon>Actinomycetota</taxon>
        <taxon>Actinomycetes</taxon>
        <taxon>Micrococcales</taxon>
        <taxon>Micrococcaceae</taxon>
        <taxon>Citricoccus</taxon>
    </lineage>
</organism>
<proteinExistence type="predicted"/>
<sequence>MTAYAPPPTRDQGISEAGTPDLIESTAAATPGVLSVDRTHARWSGHRLEAELCLGVQGSLSIEIGHHLGQAVEERLRQDVPHLHRATILLVPAPAGP</sequence>
<feature type="region of interest" description="Disordered" evidence="1">
    <location>
        <begin position="1"/>
        <end position="28"/>
    </location>
</feature>